<proteinExistence type="inferred from homology"/>
<sequence>MAPSGLKAVVGEKILNGVIKSVKKDGEWKVLIVDHMSMRILSSCCKMSDILAEGVTIVEDINKRREPISSLEAIYLISPVEKSVRALINDFKDAAFTYKAAHIFFTDTCPDGLFAEIGRARVAKVVKTLKEINVAFLPYESQVFSLDDPTSLFSFYSSKPNEEKEKMMENLAEQIATLCDTLKEYPAIRYRKYGKENARLAEEVYRRLTAHKADNPSMGEGADKARSQLLIVDRGFDPISPILHELTLQAMAYDLLDIKQDIYAYQTTGIGNSNEREVLLDEDDELWVQLRHMHIADVTKKVTELLRSFCESKRMCTDNANIKDLSQMLKKMPQYQKELSMYSTHLHLAEACMKKFKASLDKLCEVEQDLAMGANAEGEPLKDAMKSIVPVLLNNEIEAYDKIRIILLYIFHKKTGIGEENLAKLIQHANIQADSNIITNLQNLGCNIIGRNAGKTLTDRRERTESTYQYTCLVFGFYTICFSVFARFGHWHKNKTPTEYRSGPRLIIFVIGGVSHSEMRSAYEVTRATDGKWEVLIGSSHILTPTSFLNDLKSLDKVPNPDC</sequence>
<dbReference type="Gene3D" id="3.40.50.1910">
    <property type="match status" value="1"/>
</dbReference>
<keyword evidence="2" id="KW-0813">Transport</keyword>
<keyword evidence="3" id="KW-0653">Protein transport</keyword>
<name>A0A8C4H099_DICLA</name>
<evidence type="ECO:0000256" key="2">
    <source>
        <dbReference type="ARBA" id="ARBA00022448"/>
    </source>
</evidence>
<accession>A0A8C4H099</accession>
<dbReference type="GO" id="GO:0015031">
    <property type="term" value="P:protein transport"/>
    <property type="evidence" value="ECO:0007669"/>
    <property type="project" value="UniProtKB-KW"/>
</dbReference>
<dbReference type="InterPro" id="IPR036045">
    <property type="entry name" value="Sec1-like_sf"/>
</dbReference>
<evidence type="ECO:0000313" key="5">
    <source>
        <dbReference type="Proteomes" id="UP000694389"/>
    </source>
</evidence>
<dbReference type="Gene3D" id="1.25.40.60">
    <property type="match status" value="1"/>
</dbReference>
<evidence type="ECO:0000256" key="3">
    <source>
        <dbReference type="ARBA" id="ARBA00022927"/>
    </source>
</evidence>
<dbReference type="GO" id="GO:0016192">
    <property type="term" value="P:vesicle-mediated transport"/>
    <property type="evidence" value="ECO:0007669"/>
    <property type="project" value="InterPro"/>
</dbReference>
<dbReference type="Pfam" id="PF00995">
    <property type="entry name" value="Sec1"/>
    <property type="match status" value="2"/>
</dbReference>
<dbReference type="PANTHER" id="PTHR11679">
    <property type="entry name" value="VESICLE PROTEIN SORTING-ASSOCIATED"/>
    <property type="match status" value="1"/>
</dbReference>
<dbReference type="AlphaFoldDB" id="A0A8C4H099"/>
<dbReference type="InterPro" id="IPR027482">
    <property type="entry name" value="Sec1-like_dom2"/>
</dbReference>
<reference evidence="4" key="1">
    <citation type="submission" date="2025-08" db="UniProtKB">
        <authorList>
            <consortium name="Ensembl"/>
        </authorList>
    </citation>
    <scope>IDENTIFICATION</scope>
</reference>
<dbReference type="InterPro" id="IPR001619">
    <property type="entry name" value="Sec1-like"/>
</dbReference>
<dbReference type="InterPro" id="IPR043154">
    <property type="entry name" value="Sec-1-like_dom1"/>
</dbReference>
<comment type="similarity">
    <text evidence="1">Belongs to the STXBP/unc-18/SEC1 family.</text>
</comment>
<dbReference type="InterPro" id="IPR043127">
    <property type="entry name" value="Sec-1-like_dom3a"/>
</dbReference>
<dbReference type="PIRSF" id="PIRSF005715">
    <property type="entry name" value="VPS45_Sec1"/>
    <property type="match status" value="1"/>
</dbReference>
<organism evidence="4 5">
    <name type="scientific">Dicentrarchus labrax</name>
    <name type="common">European seabass</name>
    <name type="synonym">Morone labrax</name>
    <dbReference type="NCBI Taxonomy" id="13489"/>
    <lineage>
        <taxon>Eukaryota</taxon>
        <taxon>Metazoa</taxon>
        <taxon>Chordata</taxon>
        <taxon>Craniata</taxon>
        <taxon>Vertebrata</taxon>
        <taxon>Euteleostomi</taxon>
        <taxon>Actinopterygii</taxon>
        <taxon>Neopterygii</taxon>
        <taxon>Teleostei</taxon>
        <taxon>Neoteleostei</taxon>
        <taxon>Acanthomorphata</taxon>
        <taxon>Eupercaria</taxon>
        <taxon>Moronidae</taxon>
        <taxon>Dicentrarchus</taxon>
    </lineage>
</organism>
<dbReference type="Gene3D" id="3.90.830.10">
    <property type="entry name" value="Syntaxin Binding Protein 1, Chain A, domain 2"/>
    <property type="match status" value="1"/>
</dbReference>
<evidence type="ECO:0000313" key="4">
    <source>
        <dbReference type="Ensembl" id="ENSDLAP00005035189.2"/>
    </source>
</evidence>
<dbReference type="GeneTree" id="ENSGT00940000160045"/>
<dbReference type="GO" id="GO:0019905">
    <property type="term" value="F:syntaxin binding"/>
    <property type="evidence" value="ECO:0007669"/>
    <property type="project" value="UniProtKB-ARBA"/>
</dbReference>
<protein>
    <submittedName>
        <fullName evidence="4">Syntaxin binding protein 2</fullName>
    </submittedName>
</protein>
<reference evidence="4" key="2">
    <citation type="submission" date="2025-09" db="UniProtKB">
        <authorList>
            <consortium name="Ensembl"/>
        </authorList>
    </citation>
    <scope>IDENTIFICATION</scope>
</reference>
<dbReference type="FunFam" id="3.40.50.2060:FF:000001">
    <property type="entry name" value="syntaxin-binding protein 1 isoform X2"/>
    <property type="match status" value="1"/>
</dbReference>
<dbReference type="Proteomes" id="UP000694389">
    <property type="component" value="Unassembled WGS sequence"/>
</dbReference>
<dbReference type="Gene3D" id="3.40.50.2060">
    <property type="match status" value="1"/>
</dbReference>
<evidence type="ECO:0000256" key="1">
    <source>
        <dbReference type="ARBA" id="ARBA00009884"/>
    </source>
</evidence>
<dbReference type="FunFam" id="3.90.830.10:FF:000001">
    <property type="entry name" value="syntaxin-binding protein 1 isoform X2"/>
    <property type="match status" value="1"/>
</dbReference>
<keyword evidence="5" id="KW-1185">Reference proteome</keyword>
<dbReference type="Ensembl" id="ENSDLAT00005037532.2">
    <property type="protein sequence ID" value="ENSDLAP00005035189.2"/>
    <property type="gene ID" value="ENSDLAG00005015253.2"/>
</dbReference>
<dbReference type="SUPFAM" id="SSF56815">
    <property type="entry name" value="Sec1/munc18-like (SM) proteins"/>
    <property type="match status" value="1"/>
</dbReference>
<gene>
    <name evidence="4" type="primary">stxbp2</name>
</gene>